<protein>
    <submittedName>
        <fullName evidence="4">Alpha/beta fold hydrolase</fullName>
    </submittedName>
</protein>
<feature type="domain" description="AB hydrolase-1" evidence="3">
    <location>
        <begin position="65"/>
        <end position="324"/>
    </location>
</feature>
<dbReference type="PANTHER" id="PTHR43798">
    <property type="entry name" value="MONOACYLGLYCEROL LIPASE"/>
    <property type="match status" value="1"/>
</dbReference>
<keyword evidence="1 4" id="KW-0378">Hydrolase</keyword>
<keyword evidence="5" id="KW-1185">Reference proteome</keyword>
<keyword evidence="2" id="KW-0732">Signal</keyword>
<evidence type="ECO:0000256" key="2">
    <source>
        <dbReference type="SAM" id="SignalP"/>
    </source>
</evidence>
<gene>
    <name evidence="4" type="ORF">GSF22_11255</name>
</gene>
<sequence length="344" mass="36521">MAAAVAATVAASLLVAPTPASASFSPGTCTEYSVPVSLTDGGPVDQTLVGELCLPAFGTPKTVQLLVHGGSYNRTYWDFPYQPYLYSYRQYANAAGYATFNVDIVGTGESSRPHSSQVTMATSATALHQVITKLRAGALGPIAFRKVIWVGHSMGTATGWQEISTYGDVDGFIATGGAHTVSNTNAGGIAAFPASLDPKFAPLNLDDGYLSISKLDRDAVMYHGPTSSAQVRQVDYDTRDTYTVGVLVSGLGLFSQPLQDSVTKDITVPVLSIFGQQDVLYCATDAYDCDNLAAVQQSESSFYPNAADFDLVVVPQTGHDLNLHYTAPYSFLTMINWALTHVAP</sequence>
<dbReference type="Gene3D" id="3.40.50.1820">
    <property type="entry name" value="alpha/beta hydrolase"/>
    <property type="match status" value="1"/>
</dbReference>
<dbReference type="GO" id="GO:0016787">
    <property type="term" value="F:hydrolase activity"/>
    <property type="evidence" value="ECO:0007669"/>
    <property type="project" value="UniProtKB-KW"/>
</dbReference>
<dbReference type="PANTHER" id="PTHR43798:SF31">
    <property type="entry name" value="AB HYDROLASE SUPERFAMILY PROTEIN YCLE"/>
    <property type="match status" value="1"/>
</dbReference>
<accession>A0ABS3VPV3</accession>
<proteinExistence type="predicted"/>
<evidence type="ECO:0000256" key="1">
    <source>
        <dbReference type="ARBA" id="ARBA00022801"/>
    </source>
</evidence>
<feature type="chain" id="PRO_5045913557" evidence="2">
    <location>
        <begin position="23"/>
        <end position="344"/>
    </location>
</feature>
<comment type="caution">
    <text evidence="4">The sequence shown here is derived from an EMBL/GenBank/DDBJ whole genome shotgun (WGS) entry which is preliminary data.</text>
</comment>
<reference evidence="4 5" key="1">
    <citation type="submission" date="2019-12" db="EMBL/GenBank/DDBJ databases">
        <title>Whole genome sequencing of endophytic Actinobacterium Micromonospora sp. MPMI6T.</title>
        <authorList>
            <person name="Evv R."/>
            <person name="Podile A.R."/>
        </authorList>
    </citation>
    <scope>NUCLEOTIDE SEQUENCE [LARGE SCALE GENOMIC DNA]</scope>
    <source>
        <strain evidence="4 5">MPMI6</strain>
    </source>
</reference>
<evidence type="ECO:0000259" key="3">
    <source>
        <dbReference type="Pfam" id="PF12697"/>
    </source>
</evidence>
<dbReference type="EMBL" id="WVUH01000073">
    <property type="protein sequence ID" value="MBO4206573.1"/>
    <property type="molecule type" value="Genomic_DNA"/>
</dbReference>
<dbReference type="RefSeq" id="WP_208813476.1">
    <property type="nucleotide sequence ID" value="NZ_WVUH01000073.1"/>
</dbReference>
<organism evidence="4 5">
    <name type="scientific">Micromonospora echinofusca</name>
    <dbReference type="NCBI Taxonomy" id="47858"/>
    <lineage>
        <taxon>Bacteria</taxon>
        <taxon>Bacillati</taxon>
        <taxon>Actinomycetota</taxon>
        <taxon>Actinomycetes</taxon>
        <taxon>Micromonosporales</taxon>
        <taxon>Micromonosporaceae</taxon>
        <taxon>Micromonospora</taxon>
    </lineage>
</organism>
<evidence type="ECO:0000313" key="5">
    <source>
        <dbReference type="Proteomes" id="UP000823521"/>
    </source>
</evidence>
<dbReference type="SUPFAM" id="SSF53474">
    <property type="entry name" value="alpha/beta-Hydrolases"/>
    <property type="match status" value="1"/>
</dbReference>
<dbReference type="Pfam" id="PF12697">
    <property type="entry name" value="Abhydrolase_6"/>
    <property type="match status" value="1"/>
</dbReference>
<dbReference type="InterPro" id="IPR029058">
    <property type="entry name" value="AB_hydrolase_fold"/>
</dbReference>
<name>A0ABS3VPV3_MICEH</name>
<dbReference type="Proteomes" id="UP000823521">
    <property type="component" value="Unassembled WGS sequence"/>
</dbReference>
<dbReference type="InterPro" id="IPR000073">
    <property type="entry name" value="AB_hydrolase_1"/>
</dbReference>
<evidence type="ECO:0000313" key="4">
    <source>
        <dbReference type="EMBL" id="MBO4206573.1"/>
    </source>
</evidence>
<dbReference type="InterPro" id="IPR050266">
    <property type="entry name" value="AB_hydrolase_sf"/>
</dbReference>
<feature type="signal peptide" evidence="2">
    <location>
        <begin position="1"/>
        <end position="22"/>
    </location>
</feature>